<organism evidence="2 3">
    <name type="scientific">Kineothrix alysoides</name>
    <dbReference type="NCBI Taxonomy" id="1469948"/>
    <lineage>
        <taxon>Bacteria</taxon>
        <taxon>Bacillati</taxon>
        <taxon>Bacillota</taxon>
        <taxon>Clostridia</taxon>
        <taxon>Lachnospirales</taxon>
        <taxon>Lachnospiraceae</taxon>
        <taxon>Kineothrix</taxon>
    </lineage>
</organism>
<evidence type="ECO:0000313" key="2">
    <source>
        <dbReference type="EMBL" id="TCL58355.1"/>
    </source>
</evidence>
<keyword evidence="1" id="KW-1133">Transmembrane helix</keyword>
<accession>A0A4R1QZD2</accession>
<keyword evidence="3" id="KW-1185">Reference proteome</keyword>
<proteinExistence type="predicted"/>
<feature type="transmembrane region" description="Helical" evidence="1">
    <location>
        <begin position="267"/>
        <end position="288"/>
    </location>
</feature>
<feature type="transmembrane region" description="Helical" evidence="1">
    <location>
        <begin position="124"/>
        <end position="141"/>
    </location>
</feature>
<feature type="transmembrane region" description="Helical" evidence="1">
    <location>
        <begin position="225"/>
        <end position="247"/>
    </location>
</feature>
<sequence>MSEKGKRKLKERRFQLLILSPPKRKWGIRMKKILLSAALVLVLSFFMDKPVHAAEATVNFANMWGEYGMDEISDNLDRILPNYEFDVHEVLSSILQGDILNAIKLLWDGVKGMLFNELSGMRNIFVSILILGIISALFSNFSDMFKSHQIADIGFYFLYLLLMAVLMKSFLAAAGIASEAVENIVLFIKMFIPTYFMAIGAATGAATAAAYYQFTLFLVYGVEKLLLCIMMPLIYSYVLMALMNGIWAEERLTLMLEFLKKGIVLGLKVAMGAITGLSLFQSMITPVIDSLRTTAVKKAVSAIPGIGNLAEGVTEMLIGSAVLIKNSIGILMLLLLLAICLIPLAKLLVIACIMKGSAALVGIVSDKRITGCTDRVGDGSLLLFRTTFTSVALFIITIAIVAYTTGKGM</sequence>
<protein>
    <submittedName>
        <fullName evidence="2">Stage III sporulation protein AE</fullName>
    </submittedName>
</protein>
<dbReference type="AlphaFoldDB" id="A0A4R1QZD2"/>
<comment type="caution">
    <text evidence="2">The sequence shown here is derived from an EMBL/GenBank/DDBJ whole genome shotgun (WGS) entry which is preliminary data.</text>
</comment>
<feature type="transmembrane region" description="Helical" evidence="1">
    <location>
        <begin position="153"/>
        <end position="178"/>
    </location>
</feature>
<dbReference type="EMBL" id="SLUO01000006">
    <property type="protein sequence ID" value="TCL58355.1"/>
    <property type="molecule type" value="Genomic_DNA"/>
</dbReference>
<feature type="transmembrane region" description="Helical" evidence="1">
    <location>
        <begin position="330"/>
        <end position="363"/>
    </location>
</feature>
<feature type="transmembrane region" description="Helical" evidence="1">
    <location>
        <begin position="190"/>
        <end position="213"/>
    </location>
</feature>
<feature type="transmembrane region" description="Helical" evidence="1">
    <location>
        <begin position="383"/>
        <end position="403"/>
    </location>
</feature>
<dbReference type="Proteomes" id="UP000295718">
    <property type="component" value="Unassembled WGS sequence"/>
</dbReference>
<dbReference type="STRING" id="1469948.GCA_000732725_01482"/>
<gene>
    <name evidence="2" type="ORF">EDD76_1067</name>
</gene>
<keyword evidence="1" id="KW-0812">Transmembrane</keyword>
<dbReference type="OrthoDB" id="1706761at2"/>
<name>A0A4R1QZD2_9FIRM</name>
<dbReference type="InterPro" id="IPR014194">
    <property type="entry name" value="Spore_III_AE"/>
</dbReference>
<evidence type="ECO:0000313" key="3">
    <source>
        <dbReference type="Proteomes" id="UP000295718"/>
    </source>
</evidence>
<keyword evidence="1" id="KW-0472">Membrane</keyword>
<reference evidence="2 3" key="1">
    <citation type="submission" date="2019-03" db="EMBL/GenBank/DDBJ databases">
        <title>Genomic Encyclopedia of Type Strains, Phase IV (KMG-IV): sequencing the most valuable type-strain genomes for metagenomic binning, comparative biology and taxonomic classification.</title>
        <authorList>
            <person name="Goeker M."/>
        </authorList>
    </citation>
    <scope>NUCLEOTIDE SEQUENCE [LARGE SCALE GENOMIC DNA]</scope>
    <source>
        <strain evidence="2 3">DSM 100556</strain>
    </source>
</reference>
<evidence type="ECO:0000256" key="1">
    <source>
        <dbReference type="SAM" id="Phobius"/>
    </source>
</evidence>
<dbReference type="RefSeq" id="WP_031390198.1">
    <property type="nucleotide sequence ID" value="NZ_JPNB01000001.1"/>
</dbReference>
<dbReference type="Pfam" id="PF09546">
    <property type="entry name" value="Spore_III_AE"/>
    <property type="match status" value="1"/>
</dbReference>